<name>A0A1Y4M211_9FIRM</name>
<evidence type="ECO:0000313" key="5">
    <source>
        <dbReference type="Proteomes" id="UP000195897"/>
    </source>
</evidence>
<dbReference type="InterPro" id="IPR011437">
    <property type="entry name" value="DUF1540"/>
</dbReference>
<protein>
    <submittedName>
        <fullName evidence="3">DUF1540 domain-containing protein</fullName>
    </submittedName>
</protein>
<dbReference type="Proteomes" id="UP000195326">
    <property type="component" value="Unassembled WGS sequence"/>
</dbReference>
<evidence type="ECO:0000259" key="1">
    <source>
        <dbReference type="Pfam" id="PF07561"/>
    </source>
</evidence>
<dbReference type="Pfam" id="PF07561">
    <property type="entry name" value="DUF1540"/>
    <property type="match status" value="1"/>
</dbReference>
<comment type="caution">
    <text evidence="3">The sequence shown here is derived from an EMBL/GenBank/DDBJ whole genome shotgun (WGS) entry which is preliminary data.</text>
</comment>
<evidence type="ECO:0000313" key="4">
    <source>
        <dbReference type="Proteomes" id="UP000195326"/>
    </source>
</evidence>
<reference evidence="3" key="2">
    <citation type="journal article" date="2018" name="BMC Genomics">
        <title>Whole genome sequencing and function prediction of 133 gut anaerobes isolated from chicken caecum in pure cultures.</title>
        <authorList>
            <person name="Medvecky M."/>
            <person name="Cejkova D."/>
            <person name="Polansky O."/>
            <person name="Karasova D."/>
            <person name="Kubasova T."/>
            <person name="Cizek A."/>
            <person name="Rychlik I."/>
        </authorList>
    </citation>
    <scope>NUCLEOTIDE SEQUENCE</scope>
    <source>
        <strain evidence="3">An179</strain>
        <strain evidence="2">An180</strain>
    </source>
</reference>
<evidence type="ECO:0000313" key="2">
    <source>
        <dbReference type="EMBL" id="OUP53703.1"/>
    </source>
</evidence>
<evidence type="ECO:0000313" key="3">
    <source>
        <dbReference type="EMBL" id="OUP60692.1"/>
    </source>
</evidence>
<feature type="domain" description="DUF1540" evidence="1">
    <location>
        <begin position="6"/>
        <end position="48"/>
    </location>
</feature>
<gene>
    <name evidence="3" type="ORF">B5F15_00295</name>
    <name evidence="2" type="ORF">B5F17_03715</name>
</gene>
<sequence>MENKAIRCTVKQCANHANGADYCALDHITIGTHEANPCTQQCIDCMSFCTNR</sequence>
<organism evidence="3 4">
    <name type="scientific">Butyricicoccus pullicaecorum</name>
    <dbReference type="NCBI Taxonomy" id="501571"/>
    <lineage>
        <taxon>Bacteria</taxon>
        <taxon>Bacillati</taxon>
        <taxon>Bacillota</taxon>
        <taxon>Clostridia</taxon>
        <taxon>Eubacteriales</taxon>
        <taxon>Butyricicoccaceae</taxon>
        <taxon>Butyricicoccus</taxon>
    </lineage>
</organism>
<dbReference type="AlphaFoldDB" id="A0A1Y4M211"/>
<accession>A0A1Y4M211</accession>
<reference evidence="4 5" key="1">
    <citation type="submission" date="2017-04" db="EMBL/GenBank/DDBJ databases">
        <title>Function of individual gut microbiota members based on whole genome sequencing of pure cultures obtained from chicken caecum.</title>
        <authorList>
            <person name="Medvecky M."/>
            <person name="Cejkova D."/>
            <person name="Polansky O."/>
            <person name="Karasova D."/>
            <person name="Kubasova T."/>
            <person name="Cizek A."/>
            <person name="Rychlik I."/>
        </authorList>
    </citation>
    <scope>NUCLEOTIDE SEQUENCE [LARGE SCALE GENOMIC DNA]</scope>
    <source>
        <strain evidence="4">An179</strain>
        <strain evidence="5">An180</strain>
    </source>
</reference>
<dbReference type="Proteomes" id="UP000195897">
    <property type="component" value="Unassembled WGS sequence"/>
</dbReference>
<dbReference type="RefSeq" id="WP_016146735.1">
    <property type="nucleotide sequence ID" value="NZ_CABKSA010000001.1"/>
</dbReference>
<dbReference type="EMBL" id="NFKL01000001">
    <property type="protein sequence ID" value="OUP60692.1"/>
    <property type="molecule type" value="Genomic_DNA"/>
</dbReference>
<dbReference type="EMBL" id="NFKK01000003">
    <property type="protein sequence ID" value="OUP53703.1"/>
    <property type="molecule type" value="Genomic_DNA"/>
</dbReference>
<proteinExistence type="predicted"/>